<dbReference type="AlphaFoldDB" id="A0A2H0RNJ2"/>
<feature type="domain" description="Peptidase M16 N-terminal" evidence="3">
    <location>
        <begin position="19"/>
        <end position="159"/>
    </location>
</feature>
<dbReference type="GO" id="GO:0006508">
    <property type="term" value="P:proteolysis"/>
    <property type="evidence" value="ECO:0007669"/>
    <property type="project" value="InterPro"/>
</dbReference>
<dbReference type="Pfam" id="PF05193">
    <property type="entry name" value="Peptidase_M16_C"/>
    <property type="match status" value="1"/>
</dbReference>
<protein>
    <recommendedName>
        <fullName evidence="7">Peptidase M16</fullName>
    </recommendedName>
</protein>
<gene>
    <name evidence="5" type="ORF">COV06_01475</name>
</gene>
<dbReference type="Pfam" id="PF00675">
    <property type="entry name" value="Peptidase_M16"/>
    <property type="match status" value="1"/>
</dbReference>
<feature type="domain" description="Peptidase M16 C-terminal" evidence="4">
    <location>
        <begin position="166"/>
        <end position="341"/>
    </location>
</feature>
<dbReference type="InterPro" id="IPR011249">
    <property type="entry name" value="Metalloenz_LuxS/M16"/>
</dbReference>
<dbReference type="PANTHER" id="PTHR11851">
    <property type="entry name" value="METALLOPROTEASE"/>
    <property type="match status" value="1"/>
</dbReference>
<evidence type="ECO:0008006" key="7">
    <source>
        <dbReference type="Google" id="ProtNLM"/>
    </source>
</evidence>
<dbReference type="EMBL" id="PCYM01000001">
    <property type="protein sequence ID" value="PIR48050.1"/>
    <property type="molecule type" value="Genomic_DNA"/>
</dbReference>
<comment type="caution">
    <text evidence="5">The sequence shown here is derived from an EMBL/GenBank/DDBJ whole genome shotgun (WGS) entry which is preliminary data.</text>
</comment>
<dbReference type="Gene3D" id="3.30.830.10">
    <property type="entry name" value="Metalloenzyme, LuxS/M16 peptidase-like"/>
    <property type="match status" value="2"/>
</dbReference>
<evidence type="ECO:0000313" key="5">
    <source>
        <dbReference type="EMBL" id="PIR48050.1"/>
    </source>
</evidence>
<dbReference type="InterPro" id="IPR011765">
    <property type="entry name" value="Pept_M16_N"/>
</dbReference>
<dbReference type="InterPro" id="IPR001431">
    <property type="entry name" value="Pept_M16_Zn_BS"/>
</dbReference>
<evidence type="ECO:0000256" key="2">
    <source>
        <dbReference type="RuleBase" id="RU004447"/>
    </source>
</evidence>
<dbReference type="PROSITE" id="PS00143">
    <property type="entry name" value="INSULINASE"/>
    <property type="match status" value="1"/>
</dbReference>
<dbReference type="InterPro" id="IPR007863">
    <property type="entry name" value="Peptidase_M16_C"/>
</dbReference>
<comment type="similarity">
    <text evidence="1 2">Belongs to the peptidase M16 family.</text>
</comment>
<reference evidence="5 6" key="1">
    <citation type="submission" date="2017-09" db="EMBL/GenBank/DDBJ databases">
        <title>Depth-based differentiation of microbial function through sediment-hosted aquifers and enrichment of novel symbionts in the deep terrestrial subsurface.</title>
        <authorList>
            <person name="Probst A.J."/>
            <person name="Ladd B."/>
            <person name="Jarett J.K."/>
            <person name="Geller-Mcgrath D.E."/>
            <person name="Sieber C.M."/>
            <person name="Emerson J.B."/>
            <person name="Anantharaman K."/>
            <person name="Thomas B.C."/>
            <person name="Malmstrom R."/>
            <person name="Stieglmeier M."/>
            <person name="Klingl A."/>
            <person name="Woyke T."/>
            <person name="Ryan C.M."/>
            <person name="Banfield J.F."/>
        </authorList>
    </citation>
    <scope>NUCLEOTIDE SEQUENCE [LARGE SCALE GENOMIC DNA]</scope>
    <source>
        <strain evidence="5">CG10_big_fil_rev_8_21_14_0_10_50_16</strain>
    </source>
</reference>
<name>A0A2H0RNJ2_9BACT</name>
<dbReference type="InterPro" id="IPR050361">
    <property type="entry name" value="MPP/UQCRC_Complex"/>
</dbReference>
<evidence type="ECO:0000259" key="3">
    <source>
        <dbReference type="Pfam" id="PF00675"/>
    </source>
</evidence>
<organism evidence="5 6">
    <name type="scientific">Candidatus Uhrbacteria bacterium CG10_big_fil_rev_8_21_14_0_10_50_16</name>
    <dbReference type="NCBI Taxonomy" id="1975039"/>
    <lineage>
        <taxon>Bacteria</taxon>
        <taxon>Candidatus Uhriibacteriota</taxon>
    </lineage>
</organism>
<dbReference type="PANTHER" id="PTHR11851:SF49">
    <property type="entry name" value="MITOCHONDRIAL-PROCESSING PEPTIDASE SUBUNIT ALPHA"/>
    <property type="match status" value="1"/>
</dbReference>
<proteinExistence type="inferred from homology"/>
<sequence>MKQIELTNGMRAFLVPVEGTQATTVLVMAKVGSRYETPELSGASHFIEHMMFKGSTALPTPAHVSRALDAIGAEFNAYTSKEYTGYYIKSDSTHAQFAIQTLYDMNFDSLYNEEEMDRERRVIIEEINMYEDSPTRHIDELLERVMFRGNSLERDIAGTPATMRAMDRKAVMAFRDQHYTPDRMTIAVAGNVTPEVETWLNATFGTVESLLASDGYGAFNGFASQDVPPIEMQQKATEQVHIGLGFPGLSHNDERGDTMRLLSTMLGGNMSSRLFMNVREKGGLAYRINCYHSAYEDAGITSILAGLDKTRLSEAMDRIFEEINDLVTNGPTDEEMDRTKAFLRGRILLGIEDSSERAEWYAKQALFQEVVPSPEDRIAALQKITKQDVQTLAKELFDRSKMTMSYIGPETDPDVIRATLPPR</sequence>
<evidence type="ECO:0000256" key="1">
    <source>
        <dbReference type="ARBA" id="ARBA00007261"/>
    </source>
</evidence>
<accession>A0A2H0RNJ2</accession>
<dbReference type="GO" id="GO:0004222">
    <property type="term" value="F:metalloendopeptidase activity"/>
    <property type="evidence" value="ECO:0007669"/>
    <property type="project" value="InterPro"/>
</dbReference>
<dbReference type="SUPFAM" id="SSF63411">
    <property type="entry name" value="LuxS/MPP-like metallohydrolase"/>
    <property type="match status" value="2"/>
</dbReference>
<evidence type="ECO:0000313" key="6">
    <source>
        <dbReference type="Proteomes" id="UP000230084"/>
    </source>
</evidence>
<evidence type="ECO:0000259" key="4">
    <source>
        <dbReference type="Pfam" id="PF05193"/>
    </source>
</evidence>
<dbReference type="GO" id="GO:0046872">
    <property type="term" value="F:metal ion binding"/>
    <property type="evidence" value="ECO:0007669"/>
    <property type="project" value="InterPro"/>
</dbReference>
<dbReference type="Proteomes" id="UP000230084">
    <property type="component" value="Unassembled WGS sequence"/>
</dbReference>